<dbReference type="InterPro" id="IPR007743">
    <property type="entry name" value="Immunity-related_GTPase-like"/>
</dbReference>
<dbReference type="Proteomes" id="UP000694403">
    <property type="component" value="Unplaced"/>
</dbReference>
<protein>
    <recommendedName>
        <fullName evidence="5">IRG-type G domain-containing protein</fullName>
    </recommendedName>
</protein>
<feature type="domain" description="IRG-type G" evidence="5">
    <location>
        <begin position="49"/>
        <end position="231"/>
    </location>
</feature>
<dbReference type="GO" id="GO:0016787">
    <property type="term" value="F:hydrolase activity"/>
    <property type="evidence" value="ECO:0007669"/>
    <property type="project" value="UniProtKB-KW"/>
</dbReference>
<name>A0A8C3S7G4_CHESE</name>
<dbReference type="GO" id="GO:0005525">
    <property type="term" value="F:GTP binding"/>
    <property type="evidence" value="ECO:0007669"/>
    <property type="project" value="UniProtKB-KW"/>
</dbReference>
<evidence type="ECO:0000313" key="7">
    <source>
        <dbReference type="Proteomes" id="UP000694403"/>
    </source>
</evidence>
<evidence type="ECO:0000313" key="6">
    <source>
        <dbReference type="Ensembl" id="ENSCSRP00000009886.1"/>
    </source>
</evidence>
<keyword evidence="2" id="KW-0547">Nucleotide-binding</keyword>
<dbReference type="InterPro" id="IPR030385">
    <property type="entry name" value="G_IRG_dom"/>
</dbReference>
<dbReference type="PANTHER" id="PTHR32341:SF10">
    <property type="entry name" value="INTERFERON-INDUCIBLE GTPASE 5"/>
    <property type="match status" value="1"/>
</dbReference>
<keyword evidence="7" id="KW-1185">Reference proteome</keyword>
<dbReference type="PROSITE" id="PS51716">
    <property type="entry name" value="G_IRG"/>
    <property type="match status" value="2"/>
</dbReference>
<reference evidence="6" key="1">
    <citation type="submission" date="2025-08" db="UniProtKB">
        <authorList>
            <consortium name="Ensembl"/>
        </authorList>
    </citation>
    <scope>IDENTIFICATION</scope>
</reference>
<accession>A0A8C3S7G4</accession>
<dbReference type="SUPFAM" id="SSF52540">
    <property type="entry name" value="P-loop containing nucleoside triphosphate hydrolases"/>
    <property type="match status" value="2"/>
</dbReference>
<evidence type="ECO:0000256" key="2">
    <source>
        <dbReference type="ARBA" id="ARBA00022741"/>
    </source>
</evidence>
<evidence type="ECO:0000256" key="1">
    <source>
        <dbReference type="ARBA" id="ARBA00005429"/>
    </source>
</evidence>
<dbReference type="Ensembl" id="ENSCSRT00000010243.1">
    <property type="protein sequence ID" value="ENSCSRP00000009886.1"/>
    <property type="gene ID" value="ENSCSRG00000007304.1"/>
</dbReference>
<proteinExistence type="inferred from homology"/>
<keyword evidence="3" id="KW-0378">Hydrolase</keyword>
<dbReference type="Gene3D" id="3.40.50.300">
    <property type="entry name" value="P-loop containing nucleotide triphosphate hydrolases"/>
    <property type="match status" value="2"/>
</dbReference>
<evidence type="ECO:0000256" key="4">
    <source>
        <dbReference type="ARBA" id="ARBA00023134"/>
    </source>
</evidence>
<dbReference type="PANTHER" id="PTHR32341">
    <property type="entry name" value="INTERFERON-INDUCIBLE GTPASE"/>
    <property type="match status" value="1"/>
</dbReference>
<organism evidence="6 7">
    <name type="scientific">Chelydra serpentina</name>
    <name type="common">Snapping turtle</name>
    <name type="synonym">Testudo serpentina</name>
    <dbReference type="NCBI Taxonomy" id="8475"/>
    <lineage>
        <taxon>Eukaryota</taxon>
        <taxon>Metazoa</taxon>
        <taxon>Chordata</taxon>
        <taxon>Craniata</taxon>
        <taxon>Vertebrata</taxon>
        <taxon>Euteleostomi</taxon>
        <taxon>Archelosauria</taxon>
        <taxon>Testudinata</taxon>
        <taxon>Testudines</taxon>
        <taxon>Cryptodira</taxon>
        <taxon>Durocryptodira</taxon>
        <taxon>Americhelydia</taxon>
        <taxon>Chelydroidea</taxon>
        <taxon>Chelydridae</taxon>
        <taxon>Chelydra</taxon>
    </lineage>
</organism>
<dbReference type="AlphaFoldDB" id="A0A8C3S7G4"/>
<comment type="similarity">
    <text evidence="1">Belongs to the TRAFAC class dynamin-like GTPase superfamily. IRG family.</text>
</comment>
<sequence length="803" mass="91017">MGNFQICTFCSDLGQIEILKCQNFLPNGNLDPEVAALEAQEALESFENMVLNIAVTGETGAGKSSFINAIRGLVTEDKGAAPTSVTEMTTEPTAYPHPTYPIVTLWDLPGIGAIDFRPERYLQQVNFSRYDFFIIVASERFRSSHADLAQEIQRMEKKFYFVRCKADEDLANERRAHPKIYSPDSVLQRIRENSQNHLRHQGVSNPQVFLLSNWEFDHYDFHLLEDALERDLPRLQRLVFLLSLPNLSPEIIEKKKAALKKHLWKISLVSACINAVPLERVSLACDVGILLVSMIAFYKRFGLDDDSLAKLAKQAAKPVTELKAVILLPQAEELTRDILMKKSGLSFITTYSILSSFLDKVAEDAKRIRKKTCHCALDGRFQDTDFNLSTMPEEDLEELKAAIEGGNLSEMVSKVQESLEQLKNMKLNLAITGESGCGKSSFINAMLGLNDDENEDAAKVDVTETTMEPTPYPHPEHPNVTMWDLPGIGTPSFQPDSYLQQVNFACYDFFIIIASERFKSTHADLAQEIQRMGKKFYFVRSKVDADLQNEKRKKSFSEGRTLQKIRDDCVVRLQGAGVSSPQVFLVSRWDFDKYDSPRLQETLVDELDSLKRHIFLLSLPSISGPILIRKKKALQDQVWKHALLSCLISPLPIPGLSFVCDVSLLMGCMACYRKSFGLDNDSLVNLSQMAGKPIADLKAVIKSRQEEEISKMFTVHLLGEAEYHYRRLTECFRYIPFLFGTHETTTVSFSITYATLQRFLNDVAEDAQRVLTKALEAPIHWREGSISNLIPQWKRYWIRGTCN</sequence>
<dbReference type="FunFam" id="3.40.50.300:FF:000541">
    <property type="entry name" value="Immunity related GTPase M"/>
    <property type="match status" value="2"/>
</dbReference>
<reference evidence="6" key="2">
    <citation type="submission" date="2025-09" db="UniProtKB">
        <authorList>
            <consortium name="Ensembl"/>
        </authorList>
    </citation>
    <scope>IDENTIFICATION</scope>
</reference>
<keyword evidence="4" id="KW-0342">GTP-binding</keyword>
<dbReference type="Pfam" id="PF05049">
    <property type="entry name" value="IIGP"/>
    <property type="match status" value="2"/>
</dbReference>
<dbReference type="InterPro" id="IPR051515">
    <property type="entry name" value="IRG"/>
</dbReference>
<dbReference type="InterPro" id="IPR027417">
    <property type="entry name" value="P-loop_NTPase"/>
</dbReference>
<dbReference type="GO" id="GO:0016020">
    <property type="term" value="C:membrane"/>
    <property type="evidence" value="ECO:0007669"/>
    <property type="project" value="InterPro"/>
</dbReference>
<feature type="domain" description="IRG-type G" evidence="5">
    <location>
        <begin position="425"/>
        <end position="606"/>
    </location>
</feature>
<evidence type="ECO:0000256" key="3">
    <source>
        <dbReference type="ARBA" id="ARBA00022801"/>
    </source>
</evidence>
<evidence type="ECO:0000259" key="5">
    <source>
        <dbReference type="PROSITE" id="PS51716"/>
    </source>
</evidence>